<proteinExistence type="predicted"/>
<dbReference type="Proteomes" id="UP000324222">
    <property type="component" value="Unassembled WGS sequence"/>
</dbReference>
<comment type="caution">
    <text evidence="1">The sequence shown here is derived from an EMBL/GenBank/DDBJ whole genome shotgun (WGS) entry which is preliminary data.</text>
</comment>
<name>A0A5B7HS06_PORTR</name>
<reference evidence="1 2" key="1">
    <citation type="submission" date="2019-05" db="EMBL/GenBank/DDBJ databases">
        <title>Another draft genome of Portunus trituberculatus and its Hox gene families provides insights of decapod evolution.</title>
        <authorList>
            <person name="Jeong J.-H."/>
            <person name="Song I."/>
            <person name="Kim S."/>
            <person name="Choi T."/>
            <person name="Kim D."/>
            <person name="Ryu S."/>
            <person name="Kim W."/>
        </authorList>
    </citation>
    <scope>NUCLEOTIDE SEQUENCE [LARGE SCALE GENOMIC DNA]</scope>
    <source>
        <tissue evidence="1">Muscle</tissue>
    </source>
</reference>
<sequence>MSEAGEKLSRGPEGAPEEALYLRHHHHHLHAVVDHATRLLQDTRDPEQRAGILHDLLEELYRHEDRLRCLRQEGLLSCTSGQLPSLVPVSTFMTAYLSGDTHSLGYTCRALRPFAARAARCPVFSYVVERLGLLQEPPPHASPDHLALRLRYIHAVFRGAPGAEVGPLGAQHSSLAQRYAASVSRQRYRVRLEEGEQLRVASRVLQWLEETYVAALADLRDARLALSVVREAHAALLAVPCRRSIHLQDVLRRALAFFVDTISQLPAARQATPTAPPRPPQPVMADIVPFFPGEFFSRLGCRLLEVVEPPHVLLENYLRLVCVMARVFGTHPELQTVPRDHRNTLLAALAVQDDCSLLQSLQVALHSLRTNKQPEAVRAVCLMVTREAVLNLKKVWASAAPREPLHEGQPLLWVTQIVREVSQQAGLHAAASPEDSVQEAVKEEVQEAYRQVHAAFIMYLQRAAARHKDLHTRRYILLKNLLLLGTYAEAEQHLDLPAQAHTHT</sequence>
<accession>A0A5B7HS06</accession>
<evidence type="ECO:0000313" key="1">
    <source>
        <dbReference type="EMBL" id="MPC72539.1"/>
    </source>
</evidence>
<dbReference type="AlphaFoldDB" id="A0A5B7HS06"/>
<gene>
    <name evidence="1" type="ORF">E2C01_066850</name>
</gene>
<keyword evidence="2" id="KW-1185">Reference proteome</keyword>
<organism evidence="1 2">
    <name type="scientific">Portunus trituberculatus</name>
    <name type="common">Swimming crab</name>
    <name type="synonym">Neptunus trituberculatus</name>
    <dbReference type="NCBI Taxonomy" id="210409"/>
    <lineage>
        <taxon>Eukaryota</taxon>
        <taxon>Metazoa</taxon>
        <taxon>Ecdysozoa</taxon>
        <taxon>Arthropoda</taxon>
        <taxon>Crustacea</taxon>
        <taxon>Multicrustacea</taxon>
        <taxon>Malacostraca</taxon>
        <taxon>Eumalacostraca</taxon>
        <taxon>Eucarida</taxon>
        <taxon>Decapoda</taxon>
        <taxon>Pleocyemata</taxon>
        <taxon>Brachyura</taxon>
        <taxon>Eubrachyura</taxon>
        <taxon>Portunoidea</taxon>
        <taxon>Portunidae</taxon>
        <taxon>Portuninae</taxon>
        <taxon>Portunus</taxon>
    </lineage>
</organism>
<evidence type="ECO:0000313" key="2">
    <source>
        <dbReference type="Proteomes" id="UP000324222"/>
    </source>
</evidence>
<protein>
    <submittedName>
        <fullName evidence="1">Uncharacterized protein</fullName>
    </submittedName>
</protein>
<dbReference type="EMBL" id="VSRR010034916">
    <property type="protein sequence ID" value="MPC72539.1"/>
    <property type="molecule type" value="Genomic_DNA"/>
</dbReference>